<feature type="domain" description="Winged helix-turn helix" evidence="3">
    <location>
        <begin position="3"/>
        <end position="34"/>
    </location>
</feature>
<dbReference type="InterPro" id="IPR025959">
    <property type="entry name" value="Winged_HTH_dom"/>
</dbReference>
<evidence type="ECO:0000313" key="4">
    <source>
        <dbReference type="EMBL" id="MFD0687999.1"/>
    </source>
</evidence>
<feature type="region of interest" description="Disordered" evidence="1">
    <location>
        <begin position="37"/>
        <end position="71"/>
    </location>
</feature>
<dbReference type="InterPro" id="IPR038717">
    <property type="entry name" value="Tc1-like_DDE_dom"/>
</dbReference>
<dbReference type="RefSeq" id="WP_242619021.1">
    <property type="nucleotide sequence ID" value="NZ_JBHTGP010000013.1"/>
</dbReference>
<name>A0ABW2XNV0_9ACTN</name>
<evidence type="ECO:0000259" key="3">
    <source>
        <dbReference type="Pfam" id="PF13592"/>
    </source>
</evidence>
<dbReference type="Proteomes" id="UP001597063">
    <property type="component" value="Unassembled WGS sequence"/>
</dbReference>
<proteinExistence type="predicted"/>
<dbReference type="InterPro" id="IPR036397">
    <property type="entry name" value="RNaseH_sf"/>
</dbReference>
<dbReference type="Pfam" id="PF13592">
    <property type="entry name" value="HTH_33"/>
    <property type="match status" value="1"/>
</dbReference>
<comment type="caution">
    <text evidence="4">The sequence shown here is derived from an EMBL/GenBank/DDBJ whole genome shotgun (WGS) entry which is preliminary data.</text>
</comment>
<feature type="compositionally biased region" description="Gly residues" evidence="1">
    <location>
        <begin position="268"/>
        <end position="277"/>
    </location>
</feature>
<reference evidence="5" key="1">
    <citation type="journal article" date="2019" name="Int. J. Syst. Evol. Microbiol.">
        <title>The Global Catalogue of Microorganisms (GCM) 10K type strain sequencing project: providing services to taxonomists for standard genome sequencing and annotation.</title>
        <authorList>
            <consortium name="The Broad Institute Genomics Platform"/>
            <consortium name="The Broad Institute Genome Sequencing Center for Infectious Disease"/>
            <person name="Wu L."/>
            <person name="Ma J."/>
        </authorList>
    </citation>
    <scope>NUCLEOTIDE SEQUENCE [LARGE SCALE GENOMIC DNA]</scope>
    <source>
        <strain evidence="5">JCM 9371</strain>
    </source>
</reference>
<organism evidence="4 5">
    <name type="scientific">Actinomadura fibrosa</name>
    <dbReference type="NCBI Taxonomy" id="111802"/>
    <lineage>
        <taxon>Bacteria</taxon>
        <taxon>Bacillati</taxon>
        <taxon>Actinomycetota</taxon>
        <taxon>Actinomycetes</taxon>
        <taxon>Streptosporangiales</taxon>
        <taxon>Thermomonosporaceae</taxon>
        <taxon>Actinomadura</taxon>
    </lineage>
</organism>
<feature type="domain" description="Tc1-like transposase DDE" evidence="2">
    <location>
        <begin position="62"/>
        <end position="196"/>
    </location>
</feature>
<accession>A0ABW2XNV0</accession>
<feature type="compositionally biased region" description="Low complexity" evidence="1">
    <location>
        <begin position="43"/>
        <end position="52"/>
    </location>
</feature>
<dbReference type="Pfam" id="PF13358">
    <property type="entry name" value="DDE_3"/>
    <property type="match status" value="1"/>
</dbReference>
<sequence length="277" mass="31101">MAALLRRHGWSCQVPARRAIERDEAAIAGWVRETWSQVEAPQRRSGPGSSSRTIPDSPVTPPTARTWAPRGRTPVVRLRGRSRRRVSVAALACYKPGEQSRLIYRFRRDDRAPPGRKSFAWTDYHDLVQAAHDQLGGPIVLVWDNLNTHLTAGMRQFIARRDWPTVVQLPTYAPELNATEGLWSLLRRGPLANALFTDPDPPHHHPAPRLRRIQYRPHLIDRASPDRPLPPTQHLMTTSHIQTQYPTVHQVRGLAASPSCAARPHETVGGGTVPRSP</sequence>
<keyword evidence="5" id="KW-1185">Reference proteome</keyword>
<dbReference type="EMBL" id="JBHTGP010000013">
    <property type="protein sequence ID" value="MFD0687999.1"/>
    <property type="molecule type" value="Genomic_DNA"/>
</dbReference>
<protein>
    <submittedName>
        <fullName evidence="4">Transposase</fullName>
    </submittedName>
</protein>
<gene>
    <name evidence="4" type="ORF">ACFQZM_26135</name>
</gene>
<evidence type="ECO:0000256" key="1">
    <source>
        <dbReference type="SAM" id="MobiDB-lite"/>
    </source>
</evidence>
<dbReference type="Gene3D" id="3.30.420.10">
    <property type="entry name" value="Ribonuclease H-like superfamily/Ribonuclease H"/>
    <property type="match status" value="1"/>
</dbReference>
<evidence type="ECO:0000313" key="5">
    <source>
        <dbReference type="Proteomes" id="UP001597063"/>
    </source>
</evidence>
<feature type="region of interest" description="Disordered" evidence="1">
    <location>
        <begin position="257"/>
        <end position="277"/>
    </location>
</feature>
<evidence type="ECO:0000259" key="2">
    <source>
        <dbReference type="Pfam" id="PF13358"/>
    </source>
</evidence>